<feature type="compositionally biased region" description="Basic and acidic residues" evidence="1">
    <location>
        <begin position="231"/>
        <end position="241"/>
    </location>
</feature>
<evidence type="ECO:0000259" key="2">
    <source>
        <dbReference type="SMART" id="SM01083"/>
    </source>
</evidence>
<sequence length="337" mass="40616">MPLNILHHKSWNVYNKDNIARVRADEEAARKKEEDEEYRMQEADKEHRLNILRTRAAESLAEQPNSIEKQASKSFLSEKKRKRVDDTAGLEDKRTPGLIKSHINFWGDLEDGKLAVGKKDYENPERQAEKKAEDEKWDSQITMRLGRPAKEMKPWYSSLDLESSEQKRTKEQRWERQHRNISFYDPLSAVNGFLKQKRQIEEDEREKEEHLRRDERDFSRKDYHQRRLEERDDQFREERRKSRDRHRHERQRRDLERRHTSKSPEFNLSSRLPSKNKNHHTKESSSLDIEKLRADRIARETAEKKRVEQLLRHDERVNIKGVGRAGYSAQFNPDFVR</sequence>
<reference evidence="3 4" key="1">
    <citation type="submission" date="2016-04" db="EMBL/GenBank/DDBJ databases">
        <title>Evolutionary innovation and constraint leading to complex multicellularity in the Ascomycota.</title>
        <authorList>
            <person name="Cisse O."/>
            <person name="Nguyen A."/>
            <person name="Hewitt D.A."/>
            <person name="Jedd G."/>
            <person name="Stajich J.E."/>
        </authorList>
    </citation>
    <scope>NUCLEOTIDE SEQUENCE [LARGE SCALE GENOMIC DNA]</scope>
    <source>
        <strain evidence="3 4">DAH-3</strain>
    </source>
</reference>
<accession>A0A1U7LKG6</accession>
<keyword evidence="4" id="KW-1185">Reference proteome</keyword>
<dbReference type="Proteomes" id="UP000186594">
    <property type="component" value="Unassembled WGS sequence"/>
</dbReference>
<organism evidence="3 4">
    <name type="scientific">Neolecta irregularis (strain DAH-3)</name>
    <dbReference type="NCBI Taxonomy" id="1198029"/>
    <lineage>
        <taxon>Eukaryota</taxon>
        <taxon>Fungi</taxon>
        <taxon>Dikarya</taxon>
        <taxon>Ascomycota</taxon>
        <taxon>Taphrinomycotina</taxon>
        <taxon>Neolectales</taxon>
        <taxon>Neolectaceae</taxon>
        <taxon>Neolecta</taxon>
    </lineage>
</organism>
<dbReference type="OrthoDB" id="2159131at2759"/>
<evidence type="ECO:0000256" key="1">
    <source>
        <dbReference type="SAM" id="MobiDB-lite"/>
    </source>
</evidence>
<feature type="compositionally biased region" description="Polar residues" evidence="1">
    <location>
        <begin position="62"/>
        <end position="75"/>
    </location>
</feature>
<feature type="region of interest" description="Disordered" evidence="1">
    <location>
        <begin position="26"/>
        <end position="45"/>
    </location>
</feature>
<feature type="region of interest" description="Disordered" evidence="1">
    <location>
        <begin position="156"/>
        <end position="177"/>
    </location>
</feature>
<dbReference type="PANTHER" id="PTHR22093:SF0">
    <property type="entry name" value="LEUKOCYTE RECEPTOR CLUSTER MEMBER 1"/>
    <property type="match status" value="1"/>
</dbReference>
<evidence type="ECO:0000313" key="4">
    <source>
        <dbReference type="Proteomes" id="UP000186594"/>
    </source>
</evidence>
<gene>
    <name evidence="3" type="ORF">NEOLI_000568</name>
</gene>
<name>A0A1U7LKG6_NEOID</name>
<feature type="compositionally biased region" description="Polar residues" evidence="1">
    <location>
        <begin position="263"/>
        <end position="273"/>
    </location>
</feature>
<dbReference type="OMA" id="PRTHINF"/>
<feature type="region of interest" description="Disordered" evidence="1">
    <location>
        <begin position="119"/>
        <end position="144"/>
    </location>
</feature>
<dbReference type="AlphaFoldDB" id="A0A1U7LKG6"/>
<dbReference type="EMBL" id="LXFE01002252">
    <property type="protein sequence ID" value="OLL23144.1"/>
    <property type="molecule type" value="Genomic_DNA"/>
</dbReference>
<feature type="compositionally biased region" description="Basic and acidic residues" evidence="1">
    <location>
        <begin position="164"/>
        <end position="177"/>
    </location>
</feature>
<feature type="domain" description="CBF1-interacting co-repressor CIR N-terminal" evidence="2">
    <location>
        <begin position="10"/>
        <end position="46"/>
    </location>
</feature>
<feature type="region of interest" description="Disordered" evidence="1">
    <location>
        <begin position="57"/>
        <end position="93"/>
    </location>
</feature>
<proteinExistence type="predicted"/>
<dbReference type="InterPro" id="IPR019339">
    <property type="entry name" value="CIR_N_dom"/>
</dbReference>
<feature type="compositionally biased region" description="Basic and acidic residues" evidence="1">
    <location>
        <begin position="83"/>
        <end position="93"/>
    </location>
</feature>
<dbReference type="PANTHER" id="PTHR22093">
    <property type="entry name" value="LEUKOCYTE RECEPTOR CLUSTER LRC MEMBER 1"/>
    <property type="match status" value="1"/>
</dbReference>
<dbReference type="Pfam" id="PF10197">
    <property type="entry name" value="Cir_N"/>
    <property type="match status" value="1"/>
</dbReference>
<comment type="caution">
    <text evidence="3">The sequence shown here is derived from an EMBL/GenBank/DDBJ whole genome shotgun (WGS) entry which is preliminary data.</text>
</comment>
<feature type="region of interest" description="Disordered" evidence="1">
    <location>
        <begin position="231"/>
        <end position="288"/>
    </location>
</feature>
<dbReference type="InterPro" id="IPR039875">
    <property type="entry name" value="LENG1-like"/>
</dbReference>
<evidence type="ECO:0000313" key="3">
    <source>
        <dbReference type="EMBL" id="OLL23144.1"/>
    </source>
</evidence>
<dbReference type="STRING" id="1198029.A0A1U7LKG6"/>
<protein>
    <recommendedName>
        <fullName evidence="2">CBF1-interacting co-repressor CIR N-terminal domain-containing protein</fullName>
    </recommendedName>
</protein>
<dbReference type="SMART" id="SM01083">
    <property type="entry name" value="Cir_N"/>
    <property type="match status" value="1"/>
</dbReference>
<feature type="compositionally biased region" description="Basic and acidic residues" evidence="1">
    <location>
        <begin position="119"/>
        <end position="138"/>
    </location>
</feature>